<protein>
    <submittedName>
        <fullName evidence="7">Energy-coupling factor transporter transmembrane component T</fullName>
    </submittedName>
</protein>
<keyword evidence="2" id="KW-1003">Cell membrane</keyword>
<accession>A0ABW9KEC8</accession>
<dbReference type="RefSeq" id="WP_412701802.1">
    <property type="nucleotide sequence ID" value="NZ_JBDLBQ010000005.1"/>
</dbReference>
<evidence type="ECO:0000313" key="7">
    <source>
        <dbReference type="EMBL" id="MFN2102567.1"/>
    </source>
</evidence>
<organism evidence="7 8">
    <name type="scientific">Finegoldia dalianensis</name>
    <dbReference type="NCBI Taxonomy" id="3145239"/>
    <lineage>
        <taxon>Bacteria</taxon>
        <taxon>Bacillati</taxon>
        <taxon>Bacillota</taxon>
        <taxon>Tissierellia</taxon>
        <taxon>Tissierellales</taxon>
        <taxon>Peptoniphilaceae</taxon>
        <taxon>Finegoldia</taxon>
    </lineage>
</organism>
<evidence type="ECO:0000256" key="6">
    <source>
        <dbReference type="SAM" id="Phobius"/>
    </source>
</evidence>
<evidence type="ECO:0000256" key="5">
    <source>
        <dbReference type="ARBA" id="ARBA00023136"/>
    </source>
</evidence>
<evidence type="ECO:0000256" key="3">
    <source>
        <dbReference type="ARBA" id="ARBA00022692"/>
    </source>
</evidence>
<evidence type="ECO:0000256" key="4">
    <source>
        <dbReference type="ARBA" id="ARBA00022989"/>
    </source>
</evidence>
<dbReference type="Pfam" id="PF02361">
    <property type="entry name" value="CbiQ"/>
    <property type="match status" value="1"/>
</dbReference>
<sequence>MISKIFPTTKLFMVIITVIISLVLPWQFAYLFVLPLSLILALLDNKFKQYVKKLWIVLLLVLLIMFLFQLFLDKSTEHVYEHVYLNLGFMRVTLNGILNGLEQTKFILTLITLFLLFFETTDIEDLMIALQEKNVSHVTSYVIMATMTMIPEMIKKSSKIIKAQEARGIETTGSIKNRAKAFFPSLGPLIISSLSEIDEKTITLEARGFASENEKTCLKEIKKTTADRIIFYVFIALVVLVLVWRFK</sequence>
<keyword evidence="3 6" id="KW-0812">Transmembrane</keyword>
<feature type="transmembrane region" description="Helical" evidence="6">
    <location>
        <begin position="12"/>
        <end position="42"/>
    </location>
</feature>
<dbReference type="PANTHER" id="PTHR34857">
    <property type="entry name" value="SLL0384 PROTEIN"/>
    <property type="match status" value="1"/>
</dbReference>
<comment type="subcellular location">
    <subcellularLocation>
        <location evidence="1">Membrane</location>
        <topology evidence="1">Multi-pass membrane protein</topology>
    </subcellularLocation>
</comment>
<keyword evidence="5 6" id="KW-0472">Membrane</keyword>
<dbReference type="Proteomes" id="UP001634413">
    <property type="component" value="Unassembled WGS sequence"/>
</dbReference>
<dbReference type="InterPro" id="IPR051611">
    <property type="entry name" value="ECF_transporter_component"/>
</dbReference>
<dbReference type="EMBL" id="JBDLBQ010000005">
    <property type="protein sequence ID" value="MFN2102567.1"/>
    <property type="molecule type" value="Genomic_DNA"/>
</dbReference>
<comment type="caution">
    <text evidence="7">The sequence shown here is derived from an EMBL/GenBank/DDBJ whole genome shotgun (WGS) entry which is preliminary data.</text>
</comment>
<evidence type="ECO:0000256" key="1">
    <source>
        <dbReference type="ARBA" id="ARBA00004141"/>
    </source>
</evidence>
<reference evidence="7 8" key="1">
    <citation type="journal article" date="2024" name="Anaerobe">
        <title>The identification of Finegoldia dalianensis sp. nov., isolated from the pus of a patient with skin abscess and genomic analysis of the strains belonging to Finegoldia genus.</title>
        <authorList>
            <person name="Li Y."/>
            <person name="Wang Y."/>
            <person name="Xiao D."/>
            <person name="Wang J."/>
            <person name="Jin D."/>
        </authorList>
    </citation>
    <scope>NUCLEOTIDE SEQUENCE [LARGE SCALE GENOMIC DNA]</scope>
    <source>
        <strain evidence="7 8">LY240594</strain>
    </source>
</reference>
<feature type="transmembrane region" description="Helical" evidence="6">
    <location>
        <begin position="229"/>
        <end position="246"/>
    </location>
</feature>
<dbReference type="CDD" id="cd16914">
    <property type="entry name" value="EcfT"/>
    <property type="match status" value="1"/>
</dbReference>
<keyword evidence="4 6" id="KW-1133">Transmembrane helix</keyword>
<dbReference type="InterPro" id="IPR003339">
    <property type="entry name" value="ABC/ECF_trnsptr_transmembrane"/>
</dbReference>
<dbReference type="PANTHER" id="PTHR34857:SF2">
    <property type="entry name" value="SLL0384 PROTEIN"/>
    <property type="match status" value="1"/>
</dbReference>
<keyword evidence="8" id="KW-1185">Reference proteome</keyword>
<evidence type="ECO:0000313" key="8">
    <source>
        <dbReference type="Proteomes" id="UP001634413"/>
    </source>
</evidence>
<gene>
    <name evidence="7" type="ORF">ABDJ34_06585</name>
</gene>
<evidence type="ECO:0000256" key="2">
    <source>
        <dbReference type="ARBA" id="ARBA00022475"/>
    </source>
</evidence>
<name>A0ABW9KEC8_9FIRM</name>
<proteinExistence type="predicted"/>
<feature type="transmembrane region" description="Helical" evidence="6">
    <location>
        <begin position="54"/>
        <end position="72"/>
    </location>
</feature>